<proteinExistence type="predicted"/>
<name>J9DHD1_EDHAE</name>
<reference evidence="1 2" key="1">
    <citation type="submission" date="2011-08" db="EMBL/GenBank/DDBJ databases">
        <authorList>
            <person name="Liu Z.J."/>
            <person name="Shi F.L."/>
            <person name="Lu J.Q."/>
            <person name="Li M."/>
            <person name="Wang Z.L."/>
        </authorList>
    </citation>
    <scope>NUCLEOTIDE SEQUENCE [LARGE SCALE GENOMIC DNA]</scope>
    <source>
        <strain evidence="1 2">USNM 41457</strain>
    </source>
</reference>
<keyword evidence="2" id="KW-1185">Reference proteome</keyword>
<dbReference type="Proteomes" id="UP000003163">
    <property type="component" value="Unassembled WGS sequence"/>
</dbReference>
<sequence>MILPILFYKIPIILAFKKNQTTKLLAENDTTYSESLAQSQHESCLETIKKLYKESIDNLLEQLFFNIRDNSSSRMQKVCKHHFFTLSKMLFFGVKSLNFW</sequence>
<evidence type="ECO:0000313" key="2">
    <source>
        <dbReference type="Proteomes" id="UP000003163"/>
    </source>
</evidence>
<organism evidence="1 2">
    <name type="scientific">Edhazardia aedis (strain USNM 41457)</name>
    <name type="common">Microsporidian parasite</name>
    <dbReference type="NCBI Taxonomy" id="1003232"/>
    <lineage>
        <taxon>Eukaryota</taxon>
        <taxon>Fungi</taxon>
        <taxon>Fungi incertae sedis</taxon>
        <taxon>Microsporidia</taxon>
        <taxon>Edhazardia</taxon>
    </lineage>
</organism>
<dbReference type="VEuPathDB" id="MicrosporidiaDB:EDEG_03535"/>
<gene>
    <name evidence="1" type="ORF">EDEG_03535</name>
</gene>
<protein>
    <submittedName>
        <fullName evidence="1">Uncharacterized protein</fullName>
    </submittedName>
</protein>
<evidence type="ECO:0000313" key="1">
    <source>
        <dbReference type="EMBL" id="EJW02010.1"/>
    </source>
</evidence>
<dbReference type="HOGENOM" id="CLU_2306066_0_0_1"/>
<reference evidence="2" key="2">
    <citation type="submission" date="2015-07" db="EMBL/GenBank/DDBJ databases">
        <title>Contrasting host-pathogen interactions and genome evolution in two generalist and specialist microsporidian pathogens of mosquitoes.</title>
        <authorList>
            <consortium name="The Broad Institute Genomics Platform"/>
            <consortium name="The Broad Institute Genome Sequencing Center for Infectious Disease"/>
            <person name="Cuomo C.A."/>
            <person name="Sanscrainte N.D."/>
            <person name="Goldberg J.M."/>
            <person name="Heiman D."/>
            <person name="Young S."/>
            <person name="Zeng Q."/>
            <person name="Becnel J.J."/>
            <person name="Birren B.W."/>
        </authorList>
    </citation>
    <scope>NUCLEOTIDE SEQUENCE [LARGE SCALE GENOMIC DNA]</scope>
    <source>
        <strain evidence="2">USNM 41457</strain>
    </source>
</reference>
<dbReference type="EMBL" id="AFBI03000096">
    <property type="protein sequence ID" value="EJW02010.1"/>
    <property type="molecule type" value="Genomic_DNA"/>
</dbReference>
<dbReference type="AlphaFoldDB" id="J9DHD1"/>
<accession>J9DHD1</accession>
<comment type="caution">
    <text evidence="1">The sequence shown here is derived from an EMBL/GenBank/DDBJ whole genome shotgun (WGS) entry which is preliminary data.</text>
</comment>
<dbReference type="InParanoid" id="J9DHD1"/>